<feature type="domain" description="G-patch" evidence="3">
    <location>
        <begin position="1"/>
        <end position="46"/>
    </location>
</feature>
<gene>
    <name evidence="4" type="ORF">NQ314_008781</name>
</gene>
<evidence type="ECO:0000259" key="3">
    <source>
        <dbReference type="PROSITE" id="PS50174"/>
    </source>
</evidence>
<sequence length="330" mass="37756">MDFARKQLEKYGWNEGKGLGKNEDGIATPLKPKLKFDNAGVGHNASEQFTNNWWEKLFNNAAKNIDVEVDEENQIKMKVRLTESGIENYNVSPIKAPEPLSSFQVLTDDELFAACGGRTAHKGARHGIKLSGKLSRIEKQEKMLLKKMKKTVTKIYTVDLDTSFDSEIGSTRDENSNEPILENAASGSDEGIEQDIENNNKDLQDNHRSFEEAQFNINDLSKAERKKLKKKRKFDAKRNTPTGIFLQRLNDNDESNGDLDDRDVNLKKRKYLDDCEHGDFKRGHSKTESPERNASKKNKKKRKKQKKMEEKQINSIVKSLDNFCRISESE</sequence>
<keyword evidence="5" id="KW-1185">Reference proteome</keyword>
<dbReference type="Proteomes" id="UP001162156">
    <property type="component" value="Unassembled WGS sequence"/>
</dbReference>
<dbReference type="EMBL" id="JANEYF010002419">
    <property type="protein sequence ID" value="KAJ8946797.1"/>
    <property type="molecule type" value="Genomic_DNA"/>
</dbReference>
<dbReference type="Pfam" id="PF01585">
    <property type="entry name" value="G-patch"/>
    <property type="match status" value="1"/>
</dbReference>
<dbReference type="InterPro" id="IPR000467">
    <property type="entry name" value="G_patch_dom"/>
</dbReference>
<evidence type="ECO:0000313" key="5">
    <source>
        <dbReference type="Proteomes" id="UP001162156"/>
    </source>
</evidence>
<evidence type="ECO:0000256" key="2">
    <source>
        <dbReference type="SAM" id="MobiDB-lite"/>
    </source>
</evidence>
<dbReference type="PROSITE" id="PS50174">
    <property type="entry name" value="G_PATCH"/>
    <property type="match status" value="1"/>
</dbReference>
<proteinExistence type="predicted"/>
<comment type="caution">
    <text evidence="4">The sequence shown here is derived from an EMBL/GenBank/DDBJ whole genome shotgun (WGS) entry which is preliminary data.</text>
</comment>
<dbReference type="SMART" id="SM00443">
    <property type="entry name" value="G_patch"/>
    <property type="match status" value="1"/>
</dbReference>
<dbReference type="PANTHER" id="PTHR23149:SF9">
    <property type="entry name" value="G PATCH DOMAIN-CONTAINING PROTEIN 4"/>
    <property type="match status" value="1"/>
</dbReference>
<dbReference type="AlphaFoldDB" id="A0AAV8Y5P2"/>
<reference evidence="4" key="1">
    <citation type="journal article" date="2023" name="Insect Mol. Biol.">
        <title>Genome sequencing provides insights into the evolution of gene families encoding plant cell wall-degrading enzymes in longhorned beetles.</title>
        <authorList>
            <person name="Shin N.R."/>
            <person name="Okamura Y."/>
            <person name="Kirsch R."/>
            <person name="Pauchet Y."/>
        </authorList>
    </citation>
    <scope>NUCLEOTIDE SEQUENCE</scope>
    <source>
        <strain evidence="4">RBIC_L_NR</strain>
    </source>
</reference>
<feature type="compositionally biased region" description="Basic residues" evidence="2">
    <location>
        <begin position="295"/>
        <end position="306"/>
    </location>
</feature>
<feature type="region of interest" description="Disordered" evidence="2">
    <location>
        <begin position="274"/>
        <end position="314"/>
    </location>
</feature>
<accession>A0AAV8Y5P2</accession>
<evidence type="ECO:0000313" key="4">
    <source>
        <dbReference type="EMBL" id="KAJ8946797.1"/>
    </source>
</evidence>
<dbReference type="GO" id="GO:0003676">
    <property type="term" value="F:nucleic acid binding"/>
    <property type="evidence" value="ECO:0007669"/>
    <property type="project" value="InterPro"/>
</dbReference>
<evidence type="ECO:0000256" key="1">
    <source>
        <dbReference type="ARBA" id="ARBA00040365"/>
    </source>
</evidence>
<feature type="compositionally biased region" description="Basic and acidic residues" evidence="2">
    <location>
        <begin position="274"/>
        <end position="294"/>
    </location>
</feature>
<name>A0AAV8Y5P2_9CUCU</name>
<organism evidence="4 5">
    <name type="scientific">Rhamnusium bicolor</name>
    <dbReference type="NCBI Taxonomy" id="1586634"/>
    <lineage>
        <taxon>Eukaryota</taxon>
        <taxon>Metazoa</taxon>
        <taxon>Ecdysozoa</taxon>
        <taxon>Arthropoda</taxon>
        <taxon>Hexapoda</taxon>
        <taxon>Insecta</taxon>
        <taxon>Pterygota</taxon>
        <taxon>Neoptera</taxon>
        <taxon>Endopterygota</taxon>
        <taxon>Coleoptera</taxon>
        <taxon>Polyphaga</taxon>
        <taxon>Cucujiformia</taxon>
        <taxon>Chrysomeloidea</taxon>
        <taxon>Cerambycidae</taxon>
        <taxon>Lepturinae</taxon>
        <taxon>Rhagiini</taxon>
        <taxon>Rhamnusium</taxon>
    </lineage>
</organism>
<feature type="region of interest" description="Disordered" evidence="2">
    <location>
        <begin position="167"/>
        <end position="192"/>
    </location>
</feature>
<dbReference type="PANTHER" id="PTHR23149">
    <property type="entry name" value="G PATCH DOMAIN CONTAINING PROTEIN"/>
    <property type="match status" value="1"/>
</dbReference>
<dbReference type="InterPro" id="IPR050656">
    <property type="entry name" value="PINX1"/>
</dbReference>
<protein>
    <recommendedName>
        <fullName evidence="1">G patch domain-containing protein 4</fullName>
    </recommendedName>
</protein>
<dbReference type="GO" id="GO:0005730">
    <property type="term" value="C:nucleolus"/>
    <property type="evidence" value="ECO:0007669"/>
    <property type="project" value="TreeGrafter"/>
</dbReference>